<accession>A0A418V5W7</accession>
<protein>
    <submittedName>
        <fullName evidence="2">DinB family protein</fullName>
    </submittedName>
</protein>
<evidence type="ECO:0000256" key="1">
    <source>
        <dbReference type="SAM" id="MobiDB-lite"/>
    </source>
</evidence>
<evidence type="ECO:0000313" key="3">
    <source>
        <dbReference type="Proteomes" id="UP000286287"/>
    </source>
</evidence>
<sequence>MTHRNKTLLPAVVTVATVGVAAGAALLARKRKGDIKEFVVANVLERPAGRSSFTDLGQNLERGGVHLAQRAEKASDTPENREVLMHIIGIERWGQNRIRVALKQRPFEKDDYHAYRPPAGTSLPQLRNLLSQTRSGTVDLARQLHKSPPDDDFVVEHNGLGPLTAKGWLRYLTQHADLESRKLKAGNDPVEVQEPEQSASAG</sequence>
<dbReference type="SUPFAM" id="SSF109854">
    <property type="entry name" value="DinB/YfiT-like putative metalloenzymes"/>
    <property type="match status" value="1"/>
</dbReference>
<comment type="caution">
    <text evidence="2">The sequence shown here is derived from an EMBL/GenBank/DDBJ whole genome shotgun (WGS) entry which is preliminary data.</text>
</comment>
<dbReference type="OrthoDB" id="69228at2"/>
<dbReference type="AlphaFoldDB" id="A0A418V5W7"/>
<evidence type="ECO:0000313" key="2">
    <source>
        <dbReference type="EMBL" id="RJF71477.1"/>
    </source>
</evidence>
<dbReference type="Proteomes" id="UP000286287">
    <property type="component" value="Unassembled WGS sequence"/>
</dbReference>
<dbReference type="InterPro" id="IPR034660">
    <property type="entry name" value="DinB/YfiT-like"/>
</dbReference>
<dbReference type="Gene3D" id="1.20.120.450">
    <property type="entry name" value="dinb family like domain"/>
    <property type="match status" value="1"/>
</dbReference>
<gene>
    <name evidence="2" type="ORF">D3875_07760</name>
</gene>
<keyword evidence="3" id="KW-1185">Reference proteome</keyword>
<name>A0A418V5W7_9DEIO</name>
<feature type="region of interest" description="Disordered" evidence="1">
    <location>
        <begin position="182"/>
        <end position="202"/>
    </location>
</feature>
<organism evidence="2 3">
    <name type="scientific">Deinococcus cavernae</name>
    <dbReference type="NCBI Taxonomy" id="2320857"/>
    <lineage>
        <taxon>Bacteria</taxon>
        <taxon>Thermotogati</taxon>
        <taxon>Deinococcota</taxon>
        <taxon>Deinococci</taxon>
        <taxon>Deinococcales</taxon>
        <taxon>Deinococcaceae</taxon>
        <taxon>Deinococcus</taxon>
    </lineage>
</organism>
<dbReference type="RefSeq" id="WP_119762691.1">
    <property type="nucleotide sequence ID" value="NZ_QYUJ01000014.1"/>
</dbReference>
<dbReference type="EMBL" id="QYUJ01000014">
    <property type="protein sequence ID" value="RJF71477.1"/>
    <property type="molecule type" value="Genomic_DNA"/>
</dbReference>
<reference evidence="2 3" key="1">
    <citation type="submission" date="2018-09" db="EMBL/GenBank/DDBJ databases">
        <authorList>
            <person name="Zhu H."/>
        </authorList>
    </citation>
    <scope>NUCLEOTIDE SEQUENCE [LARGE SCALE GENOMIC DNA]</scope>
    <source>
        <strain evidence="2 3">K2S05-167</strain>
    </source>
</reference>
<proteinExistence type="predicted"/>